<dbReference type="AlphaFoldDB" id="A0A0D0DKT5"/>
<protein>
    <recommendedName>
        <fullName evidence="2">DUF6699 domain-containing protein</fullName>
    </recommendedName>
</protein>
<reference evidence="3 4" key="1">
    <citation type="submission" date="2014-04" db="EMBL/GenBank/DDBJ databases">
        <authorList>
            <consortium name="DOE Joint Genome Institute"/>
            <person name="Kuo A."/>
            <person name="Kohler A."/>
            <person name="Jargeat P."/>
            <person name="Nagy L.G."/>
            <person name="Floudas D."/>
            <person name="Copeland A."/>
            <person name="Barry K.W."/>
            <person name="Cichocki N."/>
            <person name="Veneault-Fourrey C."/>
            <person name="LaButti K."/>
            <person name="Lindquist E.A."/>
            <person name="Lipzen A."/>
            <person name="Lundell T."/>
            <person name="Morin E."/>
            <person name="Murat C."/>
            <person name="Sun H."/>
            <person name="Tunlid A."/>
            <person name="Henrissat B."/>
            <person name="Grigoriev I.V."/>
            <person name="Hibbett D.S."/>
            <person name="Martin F."/>
            <person name="Nordberg H.P."/>
            <person name="Cantor M.N."/>
            <person name="Hua S.X."/>
        </authorList>
    </citation>
    <scope>NUCLEOTIDE SEQUENCE [LARGE SCALE GENOMIC DNA]</scope>
    <source>
        <strain evidence="3 4">Ve08.2h10</strain>
    </source>
</reference>
<organism evidence="3 4">
    <name type="scientific">Paxillus rubicundulus Ve08.2h10</name>
    <dbReference type="NCBI Taxonomy" id="930991"/>
    <lineage>
        <taxon>Eukaryota</taxon>
        <taxon>Fungi</taxon>
        <taxon>Dikarya</taxon>
        <taxon>Basidiomycota</taxon>
        <taxon>Agaricomycotina</taxon>
        <taxon>Agaricomycetes</taxon>
        <taxon>Agaricomycetidae</taxon>
        <taxon>Boletales</taxon>
        <taxon>Paxilineae</taxon>
        <taxon>Paxillaceae</taxon>
        <taxon>Paxillus</taxon>
    </lineage>
</organism>
<dbReference type="EMBL" id="KN825637">
    <property type="protein sequence ID" value="KIK82344.1"/>
    <property type="molecule type" value="Genomic_DNA"/>
</dbReference>
<sequence>MTPHQQYAGHTPWVAPTLQPPPMNIPVPQNDTVRAAFRWQNNADRMDPFAEGPHYGPVLQPFVAKVLGATIRLNPLLAPPTDNQDDYLRWNMLFDTGNCYRTSQPRRSWVKGRKAPATHPRMTHVRVISRAFPWMIHARAQDPKIGVTCGEVLDALSAYMYGDVAKKEYESMSPSRKRQVWANYQFNRSTGRDVPGGRLGESLKRLDWLGPASRFGGLVINDAFVKEHCGDLLPSTFELKCLPSYPMTPEEFREQQQRSARRRSRSSRGSRGSRAPSPLGPDEDLVVVSPELEEEEED</sequence>
<dbReference type="STRING" id="930991.A0A0D0DKT5"/>
<dbReference type="OrthoDB" id="3352225at2759"/>
<keyword evidence="4" id="KW-1185">Reference proteome</keyword>
<evidence type="ECO:0000313" key="4">
    <source>
        <dbReference type="Proteomes" id="UP000054538"/>
    </source>
</evidence>
<evidence type="ECO:0000313" key="3">
    <source>
        <dbReference type="EMBL" id="KIK82344.1"/>
    </source>
</evidence>
<evidence type="ECO:0000256" key="1">
    <source>
        <dbReference type="SAM" id="MobiDB-lite"/>
    </source>
</evidence>
<name>A0A0D0DKT5_9AGAM</name>
<feature type="region of interest" description="Disordered" evidence="1">
    <location>
        <begin position="249"/>
        <end position="298"/>
    </location>
</feature>
<feature type="compositionally biased region" description="Basic residues" evidence="1">
    <location>
        <begin position="259"/>
        <end position="268"/>
    </location>
</feature>
<evidence type="ECO:0000259" key="2">
    <source>
        <dbReference type="Pfam" id="PF20415"/>
    </source>
</evidence>
<dbReference type="InterPro" id="IPR046522">
    <property type="entry name" value="DUF6699"/>
</dbReference>
<feature type="compositionally biased region" description="Acidic residues" evidence="1">
    <location>
        <begin position="281"/>
        <end position="298"/>
    </location>
</feature>
<accession>A0A0D0DKT5</accession>
<feature type="domain" description="DUF6699" evidence="2">
    <location>
        <begin position="88"/>
        <end position="219"/>
    </location>
</feature>
<dbReference type="HOGENOM" id="CLU_1036498_0_0_1"/>
<dbReference type="Pfam" id="PF20415">
    <property type="entry name" value="DUF6699"/>
    <property type="match status" value="1"/>
</dbReference>
<dbReference type="Proteomes" id="UP000054538">
    <property type="component" value="Unassembled WGS sequence"/>
</dbReference>
<feature type="region of interest" description="Disordered" evidence="1">
    <location>
        <begin position="1"/>
        <end position="22"/>
    </location>
</feature>
<reference evidence="4" key="2">
    <citation type="submission" date="2015-01" db="EMBL/GenBank/DDBJ databases">
        <title>Evolutionary Origins and Diversification of the Mycorrhizal Mutualists.</title>
        <authorList>
            <consortium name="DOE Joint Genome Institute"/>
            <consortium name="Mycorrhizal Genomics Consortium"/>
            <person name="Kohler A."/>
            <person name="Kuo A."/>
            <person name="Nagy L.G."/>
            <person name="Floudas D."/>
            <person name="Copeland A."/>
            <person name="Barry K.W."/>
            <person name="Cichocki N."/>
            <person name="Veneault-Fourrey C."/>
            <person name="LaButti K."/>
            <person name="Lindquist E.A."/>
            <person name="Lipzen A."/>
            <person name="Lundell T."/>
            <person name="Morin E."/>
            <person name="Murat C."/>
            <person name="Riley R."/>
            <person name="Ohm R."/>
            <person name="Sun H."/>
            <person name="Tunlid A."/>
            <person name="Henrissat B."/>
            <person name="Grigoriev I.V."/>
            <person name="Hibbett D.S."/>
            <person name="Martin F."/>
        </authorList>
    </citation>
    <scope>NUCLEOTIDE SEQUENCE [LARGE SCALE GENOMIC DNA]</scope>
    <source>
        <strain evidence="4">Ve08.2h10</strain>
    </source>
</reference>
<proteinExistence type="predicted"/>
<dbReference type="InParanoid" id="A0A0D0DKT5"/>
<gene>
    <name evidence="3" type="ORF">PAXRUDRAFT_153908</name>
</gene>